<dbReference type="Proteomes" id="UP000325372">
    <property type="component" value="Unassembled WGS sequence"/>
</dbReference>
<keyword evidence="2" id="KW-1185">Reference proteome</keyword>
<protein>
    <submittedName>
        <fullName evidence="1">DUF481 domain-containing protein</fullName>
    </submittedName>
</protein>
<evidence type="ECO:0000313" key="1">
    <source>
        <dbReference type="EMBL" id="KAA9129849.1"/>
    </source>
</evidence>
<name>A0A5N0T971_9GAMM</name>
<sequence length="408" mass="45900">MAWDWRLPPPPSGGTRGSCRHAIASRAAWKWVFTCRWRVEGAREAELFAKARYHQWSLLFAGESPMLRLAQLFCLVLLLVGPVAAIADKTDVVILSNGDKITGEIKSLEAGQLEFKTDTMGTVYIEWRFIDDIISSKYQTVETTTGERYLGRMQKPEEGEGISLVTANGTLELQPSEVVAAWPVEATVWDKMNIDLSAGIDYAKSTEITNLNFAGSFSYLTENRLLEANGSSYVTRQGSDDVDEQTKQSLTVAYQYFLPSLRFRTYMAGLESNEALGVDLRIYAGGAIGQYFTKTNRTWFTGQAGLVVSQENPKDAESELSVEAVGGLRHRYFRYAHPKRSWDTQLLVYPSLTDFGRWRADFTSTFKLEIVSDLYWSMQAYLNYDSDPLSQDAETTDYGLTSSVGWTY</sequence>
<dbReference type="InterPro" id="IPR007433">
    <property type="entry name" value="DUF481"/>
</dbReference>
<gene>
    <name evidence="1" type="ORF">F3N42_13780</name>
</gene>
<accession>A0A5N0T971</accession>
<dbReference type="EMBL" id="VYXP01000010">
    <property type="protein sequence ID" value="KAA9129849.1"/>
    <property type="molecule type" value="Genomic_DNA"/>
</dbReference>
<dbReference type="Pfam" id="PF04338">
    <property type="entry name" value="DUF481"/>
    <property type="match status" value="1"/>
</dbReference>
<dbReference type="AlphaFoldDB" id="A0A5N0T971"/>
<evidence type="ECO:0000313" key="2">
    <source>
        <dbReference type="Proteomes" id="UP000325372"/>
    </source>
</evidence>
<reference evidence="1 2" key="1">
    <citation type="submission" date="2019-09" db="EMBL/GenBank/DDBJ databases">
        <title>Wenzhouxiangella sp. Genome sequencing and assembly.</title>
        <authorList>
            <person name="Zhang R."/>
        </authorList>
    </citation>
    <scope>NUCLEOTIDE SEQUENCE [LARGE SCALE GENOMIC DNA]</scope>
    <source>
        <strain evidence="1 2">W260</strain>
    </source>
</reference>
<organism evidence="1 2">
    <name type="scientific">Marinihelvus fidelis</name>
    <dbReference type="NCBI Taxonomy" id="2613842"/>
    <lineage>
        <taxon>Bacteria</taxon>
        <taxon>Pseudomonadati</taxon>
        <taxon>Pseudomonadota</taxon>
        <taxon>Gammaproteobacteria</taxon>
        <taxon>Chromatiales</taxon>
        <taxon>Wenzhouxiangellaceae</taxon>
        <taxon>Marinihelvus</taxon>
    </lineage>
</organism>
<comment type="caution">
    <text evidence="1">The sequence shown here is derived from an EMBL/GenBank/DDBJ whole genome shotgun (WGS) entry which is preliminary data.</text>
</comment>
<proteinExistence type="predicted"/>